<evidence type="ECO:0000256" key="10">
    <source>
        <dbReference type="ARBA" id="ARBA00023316"/>
    </source>
</evidence>
<dbReference type="GO" id="GO:0030435">
    <property type="term" value="P:sporulation resulting in formation of a cellular spore"/>
    <property type="evidence" value="ECO:0007669"/>
    <property type="project" value="UniProtKB-KW"/>
</dbReference>
<evidence type="ECO:0000313" key="14">
    <source>
        <dbReference type="EMBL" id="RWQ72958.1"/>
    </source>
</evidence>
<evidence type="ECO:0000259" key="13">
    <source>
        <dbReference type="SMART" id="SM00644"/>
    </source>
</evidence>
<organism evidence="14 15">
    <name type="scientific">Bacillus cereus</name>
    <dbReference type="NCBI Taxonomy" id="1396"/>
    <lineage>
        <taxon>Bacteria</taxon>
        <taxon>Bacillati</taxon>
        <taxon>Bacillota</taxon>
        <taxon>Bacilli</taxon>
        <taxon>Bacillales</taxon>
        <taxon>Bacillaceae</taxon>
        <taxon>Bacillus</taxon>
        <taxon>Bacillus cereus group</taxon>
    </lineage>
</organism>
<evidence type="ECO:0000313" key="15">
    <source>
        <dbReference type="Proteomes" id="UP000253597"/>
    </source>
</evidence>
<dbReference type="SMART" id="SM00644">
    <property type="entry name" value="Ami_2"/>
    <property type="match status" value="1"/>
</dbReference>
<dbReference type="Pfam" id="PF01510">
    <property type="entry name" value="Amidase_2"/>
    <property type="match status" value="1"/>
</dbReference>
<dbReference type="InterPro" id="IPR036505">
    <property type="entry name" value="Amidase/PGRP_sf"/>
</dbReference>
<evidence type="ECO:0000256" key="12">
    <source>
        <dbReference type="ARBA" id="ARBA00032390"/>
    </source>
</evidence>
<name>A0A9X8NUZ6_BACCE</name>
<feature type="domain" description="N-acetylmuramoyl-L-alanine amidase" evidence="13">
    <location>
        <begin position="14"/>
        <end position="155"/>
    </location>
</feature>
<comment type="subcellular location">
    <subcellularLocation>
        <location evidence="2">Secreted</location>
    </subcellularLocation>
</comment>
<evidence type="ECO:0000256" key="9">
    <source>
        <dbReference type="ARBA" id="ARBA00023287"/>
    </source>
</evidence>
<dbReference type="EC" id="3.5.1.28" evidence="4"/>
<evidence type="ECO:0000256" key="5">
    <source>
        <dbReference type="ARBA" id="ARBA00022525"/>
    </source>
</evidence>
<dbReference type="FunFam" id="3.40.80.10:FF:000007">
    <property type="entry name" value="N-acetylmuramoyl-L-alanine amidase XlyA"/>
    <property type="match status" value="1"/>
</dbReference>
<dbReference type="CDD" id="cd06583">
    <property type="entry name" value="PGRP"/>
    <property type="match status" value="1"/>
</dbReference>
<dbReference type="GO" id="GO:0008745">
    <property type="term" value="F:N-acetylmuramoyl-L-alanine amidase activity"/>
    <property type="evidence" value="ECO:0007669"/>
    <property type="project" value="UniProtKB-EC"/>
</dbReference>
<evidence type="ECO:0000256" key="6">
    <source>
        <dbReference type="ARBA" id="ARBA00022729"/>
    </source>
</evidence>
<dbReference type="GO" id="GO:0030420">
    <property type="term" value="P:establishment of competence for transformation"/>
    <property type="evidence" value="ECO:0007669"/>
    <property type="project" value="UniProtKB-KW"/>
</dbReference>
<dbReference type="GO" id="GO:0005576">
    <property type="term" value="C:extracellular region"/>
    <property type="evidence" value="ECO:0007669"/>
    <property type="project" value="UniProtKB-SubCell"/>
</dbReference>
<evidence type="ECO:0000256" key="3">
    <source>
        <dbReference type="ARBA" id="ARBA00007553"/>
    </source>
</evidence>
<keyword evidence="8" id="KW-0749">Sporulation</keyword>
<reference evidence="14 15" key="1">
    <citation type="submission" date="2019-01" db="EMBL/GenBank/DDBJ databases">
        <title>Draft genome sequence of heavy metal resistant Bacillus cereus NWUAB01.</title>
        <authorList>
            <person name="Babalola O."/>
            <person name="Aremu B.R."/>
            <person name="Ayangbenro A.S."/>
        </authorList>
    </citation>
    <scope>NUCLEOTIDE SEQUENCE [LARGE SCALE GENOMIC DNA]</scope>
    <source>
        <strain evidence="14 15">NWUAB01</strain>
    </source>
</reference>
<keyword evidence="6" id="KW-0732">Signal</keyword>
<dbReference type="PANTHER" id="PTHR30417:SF11">
    <property type="entry name" value="N-ACETYLMURAMOYL-L-ALANINE AMIDASE XLYA"/>
    <property type="match status" value="1"/>
</dbReference>
<evidence type="ECO:0000256" key="7">
    <source>
        <dbReference type="ARBA" id="ARBA00022801"/>
    </source>
</evidence>
<dbReference type="Gene3D" id="3.40.80.10">
    <property type="entry name" value="Peptidoglycan recognition protein-like"/>
    <property type="match status" value="1"/>
</dbReference>
<keyword evidence="10" id="KW-0961">Cell wall biogenesis/degradation</keyword>
<proteinExistence type="inferred from homology"/>
<keyword evidence="5" id="KW-0964">Secreted</keyword>
<sequence length="240" mass="27248">MVNVIDHLLSPSKYPLKAPYKMTPTEITFHNTYNDAPAINEAKYMVGNDSATSFHDAVDDKEVRHCIPYDRNAWHAGDGNGRGNRNSIGVEICYSMSGGERYRKAELNAIDHISNLMIRFGIPISNVKTHQERNGKYCPHRMLDEGRVNWFKDELVKAVEKKKGGKKAMKWTMKTGGIGVNLAQEVISKLAEFQTKGELVYTGDGIFYLQCEPVEDRNQLGAIAWYIQDYKGWHAEVYQV</sequence>
<keyword evidence="7" id="KW-0378">Hydrolase</keyword>
<comment type="catalytic activity">
    <reaction evidence="1">
        <text>Hydrolyzes the link between N-acetylmuramoyl residues and L-amino acid residues in certain cell-wall glycopeptides.</text>
        <dbReference type="EC" id="3.5.1.28"/>
    </reaction>
</comment>
<dbReference type="GO" id="GO:0009254">
    <property type="term" value="P:peptidoglycan turnover"/>
    <property type="evidence" value="ECO:0007669"/>
    <property type="project" value="TreeGrafter"/>
</dbReference>
<dbReference type="RefSeq" id="WP_113302914.1">
    <property type="nucleotide sequence ID" value="NZ_QNGD03000008.1"/>
</dbReference>
<protein>
    <recommendedName>
        <fullName evidence="4">N-acetylmuramoyl-L-alanine amidase</fullName>
        <ecNumber evidence="4">3.5.1.28</ecNumber>
    </recommendedName>
    <alternativeName>
        <fullName evidence="12">Autolysin</fullName>
    </alternativeName>
    <alternativeName>
        <fullName evidence="11">Cell wall hydrolase</fullName>
    </alternativeName>
</protein>
<keyword evidence="9" id="KW-0178">Competence</keyword>
<dbReference type="AlphaFoldDB" id="A0A9X8NUZ6"/>
<dbReference type="EMBL" id="QNGD03000008">
    <property type="protein sequence ID" value="RWQ72958.1"/>
    <property type="molecule type" value="Genomic_DNA"/>
</dbReference>
<evidence type="ECO:0000256" key="1">
    <source>
        <dbReference type="ARBA" id="ARBA00001561"/>
    </source>
</evidence>
<evidence type="ECO:0000256" key="2">
    <source>
        <dbReference type="ARBA" id="ARBA00004613"/>
    </source>
</evidence>
<dbReference type="InterPro" id="IPR002502">
    <property type="entry name" value="Amidase_domain"/>
</dbReference>
<comment type="caution">
    <text evidence="14">The sequence shown here is derived from an EMBL/GenBank/DDBJ whole genome shotgun (WGS) entry which is preliminary data.</text>
</comment>
<gene>
    <name evidence="14" type="ORF">DR116_0016650</name>
</gene>
<dbReference type="InterPro" id="IPR051206">
    <property type="entry name" value="NAMLAA_amidase_2"/>
</dbReference>
<dbReference type="GO" id="GO:0071555">
    <property type="term" value="P:cell wall organization"/>
    <property type="evidence" value="ECO:0007669"/>
    <property type="project" value="UniProtKB-KW"/>
</dbReference>
<evidence type="ECO:0000256" key="4">
    <source>
        <dbReference type="ARBA" id="ARBA00011901"/>
    </source>
</evidence>
<comment type="similarity">
    <text evidence="3">Belongs to the N-acetylmuramoyl-L-alanine amidase 2 family.</text>
</comment>
<dbReference type="SUPFAM" id="SSF55846">
    <property type="entry name" value="N-acetylmuramoyl-L-alanine amidase-like"/>
    <property type="match status" value="1"/>
</dbReference>
<evidence type="ECO:0000256" key="8">
    <source>
        <dbReference type="ARBA" id="ARBA00022969"/>
    </source>
</evidence>
<evidence type="ECO:0000256" key="11">
    <source>
        <dbReference type="ARBA" id="ARBA00030881"/>
    </source>
</evidence>
<dbReference type="PANTHER" id="PTHR30417">
    <property type="entry name" value="N-ACETYLMURAMOYL-L-ALANINE AMIDASE AMID"/>
    <property type="match status" value="1"/>
</dbReference>
<dbReference type="Proteomes" id="UP000253597">
    <property type="component" value="Unassembled WGS sequence"/>
</dbReference>
<dbReference type="GO" id="GO:0009253">
    <property type="term" value="P:peptidoglycan catabolic process"/>
    <property type="evidence" value="ECO:0007669"/>
    <property type="project" value="InterPro"/>
</dbReference>
<accession>A0A9X8NUZ6</accession>